<dbReference type="PROSITE" id="PS51819">
    <property type="entry name" value="VOC"/>
    <property type="match status" value="1"/>
</dbReference>
<name>A0A1I7DEZ8_9HYPH</name>
<dbReference type="Gene3D" id="3.10.180.10">
    <property type="entry name" value="2,3-Dihydroxybiphenyl 1,2-Dioxygenase, domain 1"/>
    <property type="match status" value="1"/>
</dbReference>
<dbReference type="InterPro" id="IPR004360">
    <property type="entry name" value="Glyas_Fos-R_dOase_dom"/>
</dbReference>
<dbReference type="SUPFAM" id="SSF54593">
    <property type="entry name" value="Glyoxalase/Bleomycin resistance protein/Dihydroxybiphenyl dioxygenase"/>
    <property type="match status" value="1"/>
</dbReference>
<protein>
    <submittedName>
        <fullName evidence="2">Predicted lactoylglutathione lyase</fullName>
    </submittedName>
</protein>
<dbReference type="EMBL" id="FPBD01000008">
    <property type="protein sequence ID" value="SFU10166.1"/>
    <property type="molecule type" value="Genomic_DNA"/>
</dbReference>
<dbReference type="Pfam" id="PF00903">
    <property type="entry name" value="Glyoxalase"/>
    <property type="match status" value="1"/>
</dbReference>
<sequence>MIGYITLGTNDLERACAFYDAILGKMGATRVFENNRLYAWSFGEGKPLIVLNTPYDGQEASIGNGTMVALRVEDRETVENLHTLALQLGGKDEGPPGPRGEAFYGAYCRDLDGNKLNFHC</sequence>
<keyword evidence="3" id="KW-1185">Reference proteome</keyword>
<accession>A0A1I7DEZ8</accession>
<dbReference type="PANTHER" id="PTHR35006:SF2">
    <property type="entry name" value="GLYOXALASE FAMILY PROTEIN (AFU_ORTHOLOGUE AFUA_5G14830)"/>
    <property type="match status" value="1"/>
</dbReference>
<dbReference type="GO" id="GO:0016829">
    <property type="term" value="F:lyase activity"/>
    <property type="evidence" value="ECO:0007669"/>
    <property type="project" value="UniProtKB-KW"/>
</dbReference>
<organism evidence="2 3">
    <name type="scientific">Pseudovibrio denitrificans</name>
    <dbReference type="NCBI Taxonomy" id="258256"/>
    <lineage>
        <taxon>Bacteria</taxon>
        <taxon>Pseudomonadati</taxon>
        <taxon>Pseudomonadota</taxon>
        <taxon>Alphaproteobacteria</taxon>
        <taxon>Hyphomicrobiales</taxon>
        <taxon>Stappiaceae</taxon>
        <taxon>Pseudovibrio</taxon>
    </lineage>
</organism>
<evidence type="ECO:0000313" key="2">
    <source>
        <dbReference type="EMBL" id="SFU10166.1"/>
    </source>
</evidence>
<gene>
    <name evidence="2" type="ORF">SAMN05444141_108248</name>
</gene>
<dbReference type="InterPro" id="IPR029068">
    <property type="entry name" value="Glyas_Bleomycin-R_OHBP_Dase"/>
</dbReference>
<proteinExistence type="predicted"/>
<feature type="domain" description="VOC" evidence="1">
    <location>
        <begin position="1"/>
        <end position="120"/>
    </location>
</feature>
<dbReference type="PANTHER" id="PTHR35006">
    <property type="entry name" value="GLYOXALASE FAMILY PROTEIN (AFU_ORTHOLOGUE AFUA_5G14830)"/>
    <property type="match status" value="1"/>
</dbReference>
<keyword evidence="2" id="KW-0456">Lyase</keyword>
<evidence type="ECO:0000259" key="1">
    <source>
        <dbReference type="PROSITE" id="PS51819"/>
    </source>
</evidence>
<dbReference type="AlphaFoldDB" id="A0A1I7DEZ8"/>
<dbReference type="Proteomes" id="UP000183371">
    <property type="component" value="Unassembled WGS sequence"/>
</dbReference>
<dbReference type="RefSeq" id="WP_054783785.1">
    <property type="nucleotide sequence ID" value="NZ_FPBD01000008.1"/>
</dbReference>
<dbReference type="CDD" id="cd07262">
    <property type="entry name" value="VOC_like"/>
    <property type="match status" value="1"/>
</dbReference>
<dbReference type="InterPro" id="IPR037523">
    <property type="entry name" value="VOC_core"/>
</dbReference>
<evidence type="ECO:0000313" key="3">
    <source>
        <dbReference type="Proteomes" id="UP000183371"/>
    </source>
</evidence>
<reference evidence="3" key="1">
    <citation type="submission" date="2016-10" db="EMBL/GenBank/DDBJ databases">
        <authorList>
            <person name="Varghese N."/>
            <person name="Submissions S."/>
        </authorList>
    </citation>
    <scope>NUCLEOTIDE SEQUENCE [LARGE SCALE GENOMIC DNA]</scope>
    <source>
        <strain evidence="3">DSM 17465</strain>
    </source>
</reference>